<feature type="region of interest" description="Disordered" evidence="1">
    <location>
        <begin position="1"/>
        <end position="77"/>
    </location>
</feature>
<comment type="caution">
    <text evidence="2">The sequence shown here is derived from an EMBL/GenBank/DDBJ whole genome shotgun (WGS) entry which is preliminary data.</text>
</comment>
<protein>
    <submittedName>
        <fullName evidence="2">Uncharacterized protein</fullName>
    </submittedName>
</protein>
<feature type="non-terminal residue" evidence="2">
    <location>
        <position position="1"/>
    </location>
</feature>
<keyword evidence="3" id="KW-1185">Reference proteome</keyword>
<evidence type="ECO:0000313" key="2">
    <source>
        <dbReference type="EMBL" id="OWZ08680.1"/>
    </source>
</evidence>
<evidence type="ECO:0000256" key="1">
    <source>
        <dbReference type="SAM" id="MobiDB-lite"/>
    </source>
</evidence>
<dbReference type="EMBL" id="NBNE01003061">
    <property type="protein sequence ID" value="OWZ08680.1"/>
    <property type="molecule type" value="Genomic_DNA"/>
</dbReference>
<dbReference type="AlphaFoldDB" id="A0A225VVX1"/>
<dbReference type="Proteomes" id="UP000198211">
    <property type="component" value="Unassembled WGS sequence"/>
</dbReference>
<feature type="compositionally biased region" description="Polar residues" evidence="1">
    <location>
        <begin position="1"/>
        <end position="18"/>
    </location>
</feature>
<sequence length="96" mass="9147">MPNASSKYTSTGTATCDEQTVPAREPACVSSACASSSTSGTTAGTAGSSTTTTTTTTAAPSTTTNDDASDDTNASPVPRLAGLAAAAIGVATAVLL</sequence>
<organism evidence="2 3">
    <name type="scientific">Phytophthora megakarya</name>
    <dbReference type="NCBI Taxonomy" id="4795"/>
    <lineage>
        <taxon>Eukaryota</taxon>
        <taxon>Sar</taxon>
        <taxon>Stramenopiles</taxon>
        <taxon>Oomycota</taxon>
        <taxon>Peronosporomycetes</taxon>
        <taxon>Peronosporales</taxon>
        <taxon>Peronosporaceae</taxon>
        <taxon>Phytophthora</taxon>
    </lineage>
</organism>
<accession>A0A225VVX1</accession>
<feature type="compositionally biased region" description="Low complexity" evidence="1">
    <location>
        <begin position="30"/>
        <end position="77"/>
    </location>
</feature>
<name>A0A225VVX1_9STRA</name>
<proteinExistence type="predicted"/>
<evidence type="ECO:0000313" key="3">
    <source>
        <dbReference type="Proteomes" id="UP000198211"/>
    </source>
</evidence>
<gene>
    <name evidence="2" type="ORF">PHMEG_00018735</name>
</gene>
<reference evidence="3" key="1">
    <citation type="submission" date="2017-03" db="EMBL/GenBank/DDBJ databases">
        <title>Phytopthora megakarya and P. palmivora, two closely related causual agents of cacao black pod achieved similar genome size and gene model numbers by different mechanisms.</title>
        <authorList>
            <person name="Ali S."/>
            <person name="Shao J."/>
            <person name="Larry D.J."/>
            <person name="Kronmiller B."/>
            <person name="Shen D."/>
            <person name="Strem M.D."/>
            <person name="Melnick R.L."/>
            <person name="Guiltinan M.J."/>
            <person name="Tyler B.M."/>
            <person name="Meinhardt L.W."/>
            <person name="Bailey B.A."/>
        </authorList>
    </citation>
    <scope>NUCLEOTIDE SEQUENCE [LARGE SCALE GENOMIC DNA]</scope>
    <source>
        <strain evidence="3">zdho120</strain>
    </source>
</reference>